<organism evidence="3 4">
    <name type="scientific">Rhodovulum iodosum</name>
    <dbReference type="NCBI Taxonomy" id="68291"/>
    <lineage>
        <taxon>Bacteria</taxon>
        <taxon>Pseudomonadati</taxon>
        <taxon>Pseudomonadota</taxon>
        <taxon>Alphaproteobacteria</taxon>
        <taxon>Rhodobacterales</taxon>
        <taxon>Paracoccaceae</taxon>
        <taxon>Rhodovulum</taxon>
    </lineage>
</organism>
<dbReference type="PANTHER" id="PTHR45947:SF15">
    <property type="entry name" value="TEICHURONIC ACID BIOSYNTHESIS GLYCOSYLTRANSFERASE TUAC-RELATED"/>
    <property type="match status" value="1"/>
</dbReference>
<reference evidence="3 4" key="1">
    <citation type="submission" date="2024-06" db="EMBL/GenBank/DDBJ databases">
        <title>Genome of Rhodovulum iodosum, a marine photoferrotroph.</title>
        <authorList>
            <person name="Bianchini G."/>
            <person name="Nikeleit V."/>
            <person name="Kappler A."/>
            <person name="Bryce C."/>
            <person name="Sanchez-Baracaldo P."/>
        </authorList>
    </citation>
    <scope>NUCLEOTIDE SEQUENCE [LARGE SCALE GENOMIC DNA]</scope>
    <source>
        <strain evidence="3 4">UT/N1</strain>
    </source>
</reference>
<dbReference type="InterPro" id="IPR050194">
    <property type="entry name" value="Glycosyltransferase_grp1"/>
</dbReference>
<name>A0ABV3XXY1_9RHOB</name>
<protein>
    <submittedName>
        <fullName evidence="3">Glycosyltransferase involved in cell wall biosynthesis</fullName>
    </submittedName>
</protein>
<dbReference type="InterPro" id="IPR001296">
    <property type="entry name" value="Glyco_trans_1"/>
</dbReference>
<evidence type="ECO:0000313" key="3">
    <source>
        <dbReference type="EMBL" id="MEX5730222.1"/>
    </source>
</evidence>
<keyword evidence="4" id="KW-1185">Reference proteome</keyword>
<dbReference type="InterPro" id="IPR028098">
    <property type="entry name" value="Glyco_trans_4-like_N"/>
</dbReference>
<dbReference type="Pfam" id="PF00534">
    <property type="entry name" value="Glycos_transf_1"/>
    <property type="match status" value="1"/>
</dbReference>
<dbReference type="CDD" id="cd03801">
    <property type="entry name" value="GT4_PimA-like"/>
    <property type="match status" value="1"/>
</dbReference>
<evidence type="ECO:0000313" key="4">
    <source>
        <dbReference type="Proteomes" id="UP001560019"/>
    </source>
</evidence>
<proteinExistence type="predicted"/>
<evidence type="ECO:0000259" key="2">
    <source>
        <dbReference type="Pfam" id="PF13439"/>
    </source>
</evidence>
<dbReference type="SUPFAM" id="SSF53756">
    <property type="entry name" value="UDP-Glycosyltransferase/glycogen phosphorylase"/>
    <property type="match status" value="1"/>
</dbReference>
<dbReference type="Proteomes" id="UP001560019">
    <property type="component" value="Unassembled WGS sequence"/>
</dbReference>
<comment type="caution">
    <text evidence="3">The sequence shown here is derived from an EMBL/GenBank/DDBJ whole genome shotgun (WGS) entry which is preliminary data.</text>
</comment>
<dbReference type="EMBL" id="JBEHHI010000005">
    <property type="protein sequence ID" value="MEX5730222.1"/>
    <property type="molecule type" value="Genomic_DNA"/>
</dbReference>
<gene>
    <name evidence="3" type="ORF">Ga0609869_003575</name>
</gene>
<sequence length="433" mass="47350">MTGKKARVMHKTAPVAYLTGEYPKVSHTFIQREIAALRATGQEVITCTIRRAPERDVVGEDQKAEQRATWCVLEAAKNPLRLLWAHLSALLRAPRRWFSALRLAWTSCPPGGRAALWQVFYFLEAAVLAQYLRRKGAAHLHNHFANSSCSVAMLASEMSGIPFSFTLHGPAIFFEPMYWRIDEKIARAAFVSCISHFCRSQAMFFSDRAHWDRLRIVHCGVDPARYGQRPRAGFGQRVLFIGRLDAVKGVPLLLEAFARLRPAHPGATLCIIGDGPHRAALEQQARALGLDPASVFLGYRPQAEVAALLEEADMLVLPSFAEGVPVVLMEAMASRIPVIASQVAGVGELVEDGRSGFIIPPGDVDSLAERLDRLLSDPELCRRMGAAGRGQVEAAFDIDREAAWLARLFAGQQAGALPAGLRPEAQGGTESAA</sequence>
<feature type="domain" description="Glycosyl transferase family 1" evidence="1">
    <location>
        <begin position="238"/>
        <end position="389"/>
    </location>
</feature>
<accession>A0ABV3XXY1</accession>
<dbReference type="Pfam" id="PF13439">
    <property type="entry name" value="Glyco_transf_4"/>
    <property type="match status" value="1"/>
</dbReference>
<feature type="domain" description="Glycosyltransferase subfamily 4-like N-terminal" evidence="2">
    <location>
        <begin position="121"/>
        <end position="225"/>
    </location>
</feature>
<evidence type="ECO:0000259" key="1">
    <source>
        <dbReference type="Pfam" id="PF00534"/>
    </source>
</evidence>
<dbReference type="Gene3D" id="3.40.50.2000">
    <property type="entry name" value="Glycogen Phosphorylase B"/>
    <property type="match status" value="2"/>
</dbReference>
<dbReference type="PANTHER" id="PTHR45947">
    <property type="entry name" value="SULFOQUINOVOSYL TRANSFERASE SQD2"/>
    <property type="match status" value="1"/>
</dbReference>